<evidence type="ECO:0000256" key="6">
    <source>
        <dbReference type="ARBA" id="ARBA00023136"/>
    </source>
</evidence>
<dbReference type="SMART" id="SM00062">
    <property type="entry name" value="PBPb"/>
    <property type="match status" value="1"/>
</dbReference>
<evidence type="ECO:0000256" key="9">
    <source>
        <dbReference type="ARBA" id="ARBA00023303"/>
    </source>
</evidence>
<keyword evidence="3 10" id="KW-0812">Transmembrane</keyword>
<dbReference type="InterPro" id="IPR001638">
    <property type="entry name" value="Solute-binding_3/MltF_N"/>
</dbReference>
<organism evidence="14 15">
    <name type="scientific">Neiella holothuriorum</name>
    <dbReference type="NCBI Taxonomy" id="2870530"/>
    <lineage>
        <taxon>Bacteria</taxon>
        <taxon>Pseudomonadati</taxon>
        <taxon>Pseudomonadota</taxon>
        <taxon>Gammaproteobacteria</taxon>
        <taxon>Alteromonadales</taxon>
        <taxon>Echinimonadaceae</taxon>
        <taxon>Neiella</taxon>
    </lineage>
</organism>
<gene>
    <name evidence="14" type="ORF">K0504_02320</name>
</gene>
<feature type="transmembrane region" description="Helical" evidence="10">
    <location>
        <begin position="223"/>
        <end position="244"/>
    </location>
</feature>
<evidence type="ECO:0000256" key="8">
    <source>
        <dbReference type="ARBA" id="ARBA00023180"/>
    </source>
</evidence>
<evidence type="ECO:0000256" key="7">
    <source>
        <dbReference type="ARBA" id="ARBA00023170"/>
    </source>
</evidence>
<keyword evidence="6 10" id="KW-0472">Membrane</keyword>
<comment type="subcellular location">
    <subcellularLocation>
        <location evidence="1">Membrane</location>
        <topology evidence="1">Multi-pass membrane protein</topology>
    </subcellularLocation>
</comment>
<feature type="domain" description="Ionotropic glutamate receptor C-terminal" evidence="13">
    <location>
        <begin position="49"/>
        <end position="367"/>
    </location>
</feature>
<dbReference type="SMART" id="SM00079">
    <property type="entry name" value="PBPe"/>
    <property type="match status" value="1"/>
</dbReference>
<dbReference type="Gene3D" id="3.40.190.10">
    <property type="entry name" value="Periplasmic binding protein-like II"/>
    <property type="match status" value="2"/>
</dbReference>
<evidence type="ECO:0000313" key="15">
    <source>
        <dbReference type="Proteomes" id="UP001166251"/>
    </source>
</evidence>
<evidence type="ECO:0000256" key="10">
    <source>
        <dbReference type="SAM" id="Phobius"/>
    </source>
</evidence>
<feature type="signal peptide" evidence="11">
    <location>
        <begin position="1"/>
        <end position="29"/>
    </location>
</feature>
<dbReference type="Pfam" id="PF00497">
    <property type="entry name" value="SBP_bac_3"/>
    <property type="match status" value="1"/>
</dbReference>
<feature type="domain" description="Solute-binding protein family 3/N-terminal" evidence="12">
    <location>
        <begin position="49"/>
        <end position="376"/>
    </location>
</feature>
<evidence type="ECO:0000256" key="11">
    <source>
        <dbReference type="SAM" id="SignalP"/>
    </source>
</evidence>
<proteinExistence type="predicted"/>
<keyword evidence="5" id="KW-0406">Ion transport</keyword>
<evidence type="ECO:0000256" key="5">
    <source>
        <dbReference type="ARBA" id="ARBA00023065"/>
    </source>
</evidence>
<feature type="transmembrane region" description="Helical" evidence="10">
    <location>
        <begin position="158"/>
        <end position="179"/>
    </location>
</feature>
<keyword evidence="7" id="KW-0675">Receptor</keyword>
<evidence type="ECO:0000313" key="14">
    <source>
        <dbReference type="EMBL" id="MBW8189857.1"/>
    </source>
</evidence>
<dbReference type="InterPro" id="IPR015683">
    <property type="entry name" value="Ionotropic_Glu_rcpt"/>
</dbReference>
<protein>
    <submittedName>
        <fullName evidence="14">Transporter substrate-binding domain-containing protein</fullName>
    </submittedName>
</protein>
<keyword evidence="2" id="KW-0813">Transport</keyword>
<feature type="chain" id="PRO_5047488289" evidence="11">
    <location>
        <begin position="30"/>
        <end position="377"/>
    </location>
</feature>
<dbReference type="SUPFAM" id="SSF53850">
    <property type="entry name" value="Periplasmic binding protein-like II"/>
    <property type="match status" value="1"/>
</dbReference>
<dbReference type="SUPFAM" id="SSF81324">
    <property type="entry name" value="Voltage-gated potassium channels"/>
    <property type="match status" value="1"/>
</dbReference>
<evidence type="ECO:0000256" key="2">
    <source>
        <dbReference type="ARBA" id="ARBA00022448"/>
    </source>
</evidence>
<dbReference type="Gene3D" id="1.20.5.110">
    <property type="match status" value="1"/>
</dbReference>
<evidence type="ECO:0000256" key="3">
    <source>
        <dbReference type="ARBA" id="ARBA00022692"/>
    </source>
</evidence>
<dbReference type="PANTHER" id="PTHR18966">
    <property type="entry name" value="IONOTROPIC GLUTAMATE RECEPTOR"/>
    <property type="match status" value="1"/>
</dbReference>
<keyword evidence="4 10" id="KW-1133">Transmembrane helix</keyword>
<keyword evidence="11" id="KW-0732">Signal</keyword>
<dbReference type="RefSeq" id="WP_220102539.1">
    <property type="nucleotide sequence ID" value="NZ_JAHZSS010000002.1"/>
</dbReference>
<keyword evidence="9" id="KW-0407">Ion channel</keyword>
<dbReference type="EMBL" id="JAHZSS010000002">
    <property type="protein sequence ID" value="MBW8189857.1"/>
    <property type="molecule type" value="Genomic_DNA"/>
</dbReference>
<sequence length="377" mass="40635">MLSKTLKRIASQLFTLAGLLLASQFPALAFTSAPEETPTPAPAITSGQTIKVATRHAPPFSIKTDAGWQGITIELVKRVATNSNVTVEFEEMSIEQMLAASKTNEVHAAAAALTITAERERDVDFTHPYLTSGLGIAVAQSEQVSMLSAMKRFFSGDFLKAVGALLLVLSVIGILVWLAERGRNEQFSEKPVRGIGAGLWWSAVTMTTVGYGDKAPQTTGGRFIALIWMFASIIIISGFTAAIATSLTVNQLGQSIAGLDDLYNKRVLTVAQSTSADLLTEKLIRHKTVASVEEALALLAKGETAAVVYDLPILQYMAANQFNEDVRVLPNILVRQDYGIALPPGTTARESINQEILTVIAEPEWNNVLEGYLGRTQ</sequence>
<keyword evidence="8" id="KW-0325">Glycoprotein</keyword>
<evidence type="ECO:0000259" key="12">
    <source>
        <dbReference type="SMART" id="SM00062"/>
    </source>
</evidence>
<evidence type="ECO:0000259" key="13">
    <source>
        <dbReference type="SMART" id="SM00079"/>
    </source>
</evidence>
<comment type="caution">
    <text evidence="14">The sequence shown here is derived from an EMBL/GenBank/DDBJ whole genome shotgun (WGS) entry which is preliminary data.</text>
</comment>
<evidence type="ECO:0000256" key="1">
    <source>
        <dbReference type="ARBA" id="ARBA00004141"/>
    </source>
</evidence>
<reference evidence="14" key="1">
    <citation type="submission" date="2021-07" db="EMBL/GenBank/DDBJ databases">
        <title>Neiella marina sp. nov., isolated from the intestinal content of sea cucumber Apostichopus japonicus.</title>
        <authorList>
            <person name="Bai X."/>
        </authorList>
    </citation>
    <scope>NUCLEOTIDE SEQUENCE</scope>
    <source>
        <strain evidence="14">126</strain>
    </source>
</reference>
<accession>A0ABS7EBZ5</accession>
<dbReference type="Proteomes" id="UP001166251">
    <property type="component" value="Unassembled WGS sequence"/>
</dbReference>
<keyword evidence="15" id="KW-1185">Reference proteome</keyword>
<feature type="transmembrane region" description="Helical" evidence="10">
    <location>
        <begin position="191"/>
        <end position="211"/>
    </location>
</feature>
<dbReference type="InterPro" id="IPR001320">
    <property type="entry name" value="Iontro_rcpt_C"/>
</dbReference>
<name>A0ABS7EBZ5_9GAMM</name>
<dbReference type="Pfam" id="PF00060">
    <property type="entry name" value="Lig_chan"/>
    <property type="match status" value="1"/>
</dbReference>
<dbReference type="Gene3D" id="1.10.287.70">
    <property type="match status" value="1"/>
</dbReference>
<evidence type="ECO:0000256" key="4">
    <source>
        <dbReference type="ARBA" id="ARBA00022989"/>
    </source>
</evidence>